<proteinExistence type="predicted"/>
<gene>
    <name evidence="2" type="ORF">SAMN05444921_1038</name>
</gene>
<evidence type="ECO:0000256" key="1">
    <source>
        <dbReference type="SAM" id="MobiDB-lite"/>
    </source>
</evidence>
<dbReference type="AlphaFoldDB" id="A0A1G9PQW3"/>
<name>A0A1G9PQW3_9ACTN</name>
<reference evidence="3" key="1">
    <citation type="submission" date="2016-10" db="EMBL/GenBank/DDBJ databases">
        <authorList>
            <person name="Varghese N."/>
            <person name="Submissions S."/>
        </authorList>
    </citation>
    <scope>NUCLEOTIDE SEQUENCE [LARGE SCALE GENOMIC DNA]</scope>
    <source>
        <strain evidence="3">CGMCC 4.7042</strain>
    </source>
</reference>
<keyword evidence="3" id="KW-1185">Reference proteome</keyword>
<sequence>MATVAAVFLSCYEAMQRGELIHRRNRRDKEFHFQDWVGNRITETGFLWEETKRNKYPDYIMVDHLEGYEVKGLETPGRQTDFDCNSQLATGMHDGRSVYYIFGRYPKKPEGDQFPVLDLVICHGDFLNAHHDYVHKNDSFRDFGSYGDILVRDRKMYVAPTPYALADGFISNCTLIAPKDELLDGRDSLREVGSLVRADADKIASRYTFDFRDNSLRTELADNPTAGSTRTFTAYRAKSDPAGEVAMKPLRRVPRQPLLDETDELSNP</sequence>
<protein>
    <submittedName>
        <fullName evidence="2">Uncharacterized protein</fullName>
    </submittedName>
</protein>
<dbReference type="RefSeq" id="WP_244291872.1">
    <property type="nucleotide sequence ID" value="NZ_FNHI01000003.1"/>
</dbReference>
<accession>A0A1G9PQW3</accession>
<dbReference type="Proteomes" id="UP000199063">
    <property type="component" value="Unassembled WGS sequence"/>
</dbReference>
<evidence type="ECO:0000313" key="2">
    <source>
        <dbReference type="EMBL" id="SDM01218.1"/>
    </source>
</evidence>
<dbReference type="EMBL" id="FNHI01000003">
    <property type="protein sequence ID" value="SDM01218.1"/>
    <property type="molecule type" value="Genomic_DNA"/>
</dbReference>
<organism evidence="2 3">
    <name type="scientific">Streptomyces wuyuanensis</name>
    <dbReference type="NCBI Taxonomy" id="1196353"/>
    <lineage>
        <taxon>Bacteria</taxon>
        <taxon>Bacillati</taxon>
        <taxon>Actinomycetota</taxon>
        <taxon>Actinomycetes</taxon>
        <taxon>Kitasatosporales</taxon>
        <taxon>Streptomycetaceae</taxon>
        <taxon>Streptomyces</taxon>
    </lineage>
</organism>
<evidence type="ECO:0000313" key="3">
    <source>
        <dbReference type="Proteomes" id="UP000199063"/>
    </source>
</evidence>
<feature type="region of interest" description="Disordered" evidence="1">
    <location>
        <begin position="238"/>
        <end position="268"/>
    </location>
</feature>
<dbReference type="STRING" id="1196353.SAMN05444921_1038"/>
<dbReference type="GeneID" id="96657182"/>